<accession>A0A9Q0H4I5</accession>
<gene>
    <name evidence="1" type="ORF">NE237_026180</name>
</gene>
<organism evidence="1 2">
    <name type="scientific">Protea cynaroides</name>
    <dbReference type="NCBI Taxonomy" id="273540"/>
    <lineage>
        <taxon>Eukaryota</taxon>
        <taxon>Viridiplantae</taxon>
        <taxon>Streptophyta</taxon>
        <taxon>Embryophyta</taxon>
        <taxon>Tracheophyta</taxon>
        <taxon>Spermatophyta</taxon>
        <taxon>Magnoliopsida</taxon>
        <taxon>Proteales</taxon>
        <taxon>Proteaceae</taxon>
        <taxon>Protea</taxon>
    </lineage>
</organism>
<dbReference type="AlphaFoldDB" id="A0A9Q0H4I5"/>
<evidence type="ECO:0000313" key="2">
    <source>
        <dbReference type="Proteomes" id="UP001141806"/>
    </source>
</evidence>
<proteinExistence type="predicted"/>
<comment type="caution">
    <text evidence="1">The sequence shown here is derived from an EMBL/GenBank/DDBJ whole genome shotgun (WGS) entry which is preliminary data.</text>
</comment>
<dbReference type="Proteomes" id="UP001141806">
    <property type="component" value="Unassembled WGS sequence"/>
</dbReference>
<evidence type="ECO:0000313" key="1">
    <source>
        <dbReference type="EMBL" id="KAJ4959069.1"/>
    </source>
</evidence>
<protein>
    <submittedName>
        <fullName evidence="1">Uncharacterized protein</fullName>
    </submittedName>
</protein>
<dbReference type="EMBL" id="JAMYWD010000010">
    <property type="protein sequence ID" value="KAJ4959069.1"/>
    <property type="molecule type" value="Genomic_DNA"/>
</dbReference>
<reference evidence="1" key="1">
    <citation type="journal article" date="2023" name="Plant J.">
        <title>The genome of the king protea, Protea cynaroides.</title>
        <authorList>
            <person name="Chang J."/>
            <person name="Duong T.A."/>
            <person name="Schoeman C."/>
            <person name="Ma X."/>
            <person name="Roodt D."/>
            <person name="Barker N."/>
            <person name="Li Z."/>
            <person name="Van de Peer Y."/>
            <person name="Mizrachi E."/>
        </authorList>
    </citation>
    <scope>NUCLEOTIDE SEQUENCE</scope>
    <source>
        <tissue evidence="1">Young leaves</tissue>
    </source>
</reference>
<keyword evidence="2" id="KW-1185">Reference proteome</keyword>
<sequence>MAHLPPLNESFSFAQWLQQWNNLIKISNSEGKRLFSFGSFICWHIWLAPNNNAHFSRKDWSLMQVIQKASVAFQEFADIHFPPASQLGSALLEKEDDFQIAYSQPGFLSIHTDASLPLDSESRGLGLEKENQSLDWRSSSPEQHK</sequence>
<name>A0A9Q0H4I5_9MAGN</name>